<accession>A0ABT2CX31</accession>
<name>A0ABT2CX31_9BURK</name>
<dbReference type="InterPro" id="IPR012349">
    <property type="entry name" value="Split_barrel_FMN-bd"/>
</dbReference>
<sequence>MPNTTTPLLDAELAAFMQQDGISLTLGSCSADLQPSIGRAAGCRVSADRLTVQMFVSQVQIAALLAHVRETGRIAAVFSSPATHRTLQLKGRDGRIEPCPPEDRALVARYRDAFAAALEPLGYPHSLIRTLLAFPDEDLAVVSFTPLEAYSATPGPNAGRALQVGA</sequence>
<dbReference type="Proteomes" id="UP001204621">
    <property type="component" value="Unassembled WGS sequence"/>
</dbReference>
<evidence type="ECO:0008006" key="3">
    <source>
        <dbReference type="Google" id="ProtNLM"/>
    </source>
</evidence>
<reference evidence="1 2" key="1">
    <citation type="submission" date="2022-08" db="EMBL/GenBank/DDBJ databases">
        <title>Reclassification of Massilia species as members of the genera Telluria, Duganella, Pseudoduganella, Mokoshia gen. nov. and Zemynaea gen. nov. using orthogonal and non-orthogonal genome-based approaches.</title>
        <authorList>
            <person name="Bowman J.P."/>
        </authorList>
    </citation>
    <scope>NUCLEOTIDE SEQUENCE [LARGE SCALE GENOMIC DNA]</scope>
    <source>
        <strain evidence="1 2">JCM 31606</strain>
    </source>
</reference>
<dbReference type="Gene3D" id="2.30.110.10">
    <property type="entry name" value="Electron Transport, Fmn-binding Protein, Chain A"/>
    <property type="match status" value="1"/>
</dbReference>
<organism evidence="1 2">
    <name type="scientific">Massilia terrae</name>
    <dbReference type="NCBI Taxonomy" id="1811224"/>
    <lineage>
        <taxon>Bacteria</taxon>
        <taxon>Pseudomonadati</taxon>
        <taxon>Pseudomonadota</taxon>
        <taxon>Betaproteobacteria</taxon>
        <taxon>Burkholderiales</taxon>
        <taxon>Oxalobacteraceae</taxon>
        <taxon>Telluria group</taxon>
        <taxon>Massilia</taxon>
    </lineage>
</organism>
<dbReference type="RefSeq" id="WP_258811702.1">
    <property type="nucleotide sequence ID" value="NZ_JANUGU010000002.1"/>
</dbReference>
<comment type="caution">
    <text evidence="1">The sequence shown here is derived from an EMBL/GenBank/DDBJ whole genome shotgun (WGS) entry which is preliminary data.</text>
</comment>
<proteinExistence type="predicted"/>
<protein>
    <recommendedName>
        <fullName evidence="3">Pyridoxamine 5'-phosphate oxidase putative domain-containing protein</fullName>
    </recommendedName>
</protein>
<evidence type="ECO:0000313" key="1">
    <source>
        <dbReference type="EMBL" id="MCS0658524.1"/>
    </source>
</evidence>
<keyword evidence="2" id="KW-1185">Reference proteome</keyword>
<dbReference type="EMBL" id="JANUGU010000002">
    <property type="protein sequence ID" value="MCS0658524.1"/>
    <property type="molecule type" value="Genomic_DNA"/>
</dbReference>
<dbReference type="SUPFAM" id="SSF50475">
    <property type="entry name" value="FMN-binding split barrel"/>
    <property type="match status" value="1"/>
</dbReference>
<evidence type="ECO:0000313" key="2">
    <source>
        <dbReference type="Proteomes" id="UP001204621"/>
    </source>
</evidence>
<gene>
    <name evidence="1" type="ORF">NX778_10660</name>
</gene>